<dbReference type="Gene3D" id="3.90.245.10">
    <property type="entry name" value="Ribonucleoside hydrolase-like"/>
    <property type="match status" value="1"/>
</dbReference>
<dbReference type="Proteomes" id="UP000051139">
    <property type="component" value="Unassembled WGS sequence"/>
</dbReference>
<dbReference type="Pfam" id="PF01156">
    <property type="entry name" value="IU_nuc_hydro"/>
    <property type="match status" value="1"/>
</dbReference>
<reference evidence="5 6" key="1">
    <citation type="journal article" date="2015" name="Genome Announc.">
        <title>Expanding the biotechnology potential of lactobacilli through comparative genomics of 213 strains and associated genera.</title>
        <authorList>
            <person name="Sun Z."/>
            <person name="Harris H.M."/>
            <person name="McCann A."/>
            <person name="Guo C."/>
            <person name="Argimon S."/>
            <person name="Zhang W."/>
            <person name="Yang X."/>
            <person name="Jeffery I.B."/>
            <person name="Cooney J.C."/>
            <person name="Kagawa T.F."/>
            <person name="Liu W."/>
            <person name="Song Y."/>
            <person name="Salvetti E."/>
            <person name="Wrobel A."/>
            <person name="Rasinkangas P."/>
            <person name="Parkhill J."/>
            <person name="Rea M.C."/>
            <person name="O'Sullivan O."/>
            <person name="Ritari J."/>
            <person name="Douillard F.P."/>
            <person name="Paul Ross R."/>
            <person name="Yang R."/>
            <person name="Briner A.E."/>
            <person name="Felis G.E."/>
            <person name="de Vos W.M."/>
            <person name="Barrangou R."/>
            <person name="Klaenhammer T.R."/>
            <person name="Caufield P.W."/>
            <person name="Cui Y."/>
            <person name="Zhang H."/>
            <person name="O'Toole P.W."/>
        </authorList>
    </citation>
    <scope>NUCLEOTIDE SEQUENCE [LARGE SCALE GENOMIC DNA]</scope>
    <source>
        <strain evidence="5 6">DSM 22696</strain>
    </source>
</reference>
<dbReference type="PANTHER" id="PTHR12304:SF4">
    <property type="entry name" value="URIDINE NUCLEOSIDASE"/>
    <property type="match status" value="1"/>
</dbReference>
<dbReference type="EMBL" id="JQCB01000004">
    <property type="protein sequence ID" value="KRN96443.1"/>
    <property type="molecule type" value="Genomic_DNA"/>
</dbReference>
<dbReference type="SUPFAM" id="SSF53590">
    <property type="entry name" value="Nucleoside hydrolase"/>
    <property type="match status" value="1"/>
</dbReference>
<evidence type="ECO:0000256" key="1">
    <source>
        <dbReference type="ARBA" id="ARBA00022801"/>
    </source>
</evidence>
<sequence length="323" mass="34750">MATKKMILDLDTGVDDALALAYAIAAPEVDLIGIVSSYGNVLVDKSAENSLNLLELLGATDVPVFLGESHSSTTDHFDVMEISQKIHGVNGIGEVEIPTAKRPVESGSGVDFIVDAAHEYGDNLILVPTGPQTNLDAAIQKDPEVAKLIGNMTFMGGALTVPGNVTAFTEANINQDPAAADRVFRSPLKSTMVGLDVTLRTLLTKKETQQWRDLGTVAGEKFADITDYYIDAYYDLDIDKNGCAIHDPLAVGISIDESYAKLIDLNMKVTHDDAANPADVGRTIGDSARLNDPTTNMKVAVDVDKDRYLAHFMDLLTNLFAKH</sequence>
<evidence type="ECO:0000313" key="7">
    <source>
        <dbReference type="Proteomes" id="UP000321429"/>
    </source>
</evidence>
<proteinExistence type="predicted"/>
<evidence type="ECO:0000259" key="3">
    <source>
        <dbReference type="Pfam" id="PF01156"/>
    </source>
</evidence>
<accession>A0A0R2L423</accession>
<keyword evidence="6" id="KW-1185">Reference proteome</keyword>
<dbReference type="InterPro" id="IPR036452">
    <property type="entry name" value="Ribo_hydro-like"/>
</dbReference>
<dbReference type="GO" id="GO:0006152">
    <property type="term" value="P:purine nucleoside catabolic process"/>
    <property type="evidence" value="ECO:0007669"/>
    <property type="project" value="TreeGrafter"/>
</dbReference>
<dbReference type="GO" id="GO:0005829">
    <property type="term" value="C:cytosol"/>
    <property type="evidence" value="ECO:0007669"/>
    <property type="project" value="TreeGrafter"/>
</dbReference>
<dbReference type="STRING" id="348151.IV55_GL001415"/>
<name>A0A0R2L423_9LACO</name>
<dbReference type="Proteomes" id="UP000321429">
    <property type="component" value="Unassembled WGS sequence"/>
</dbReference>
<gene>
    <name evidence="5" type="ORF">IV55_GL001415</name>
    <name evidence="4" type="ORF">LSI01_12360</name>
</gene>
<dbReference type="RefSeq" id="WP_057809709.1">
    <property type="nucleotide sequence ID" value="NZ_BJUD01000023.1"/>
</dbReference>
<reference evidence="4 7" key="2">
    <citation type="submission" date="2019-07" db="EMBL/GenBank/DDBJ databases">
        <title>Whole genome shotgun sequence of Lactobacillus siliginis NBRC 101315.</title>
        <authorList>
            <person name="Hosoyama A."/>
            <person name="Uohara A."/>
            <person name="Ohji S."/>
            <person name="Ichikawa N."/>
        </authorList>
    </citation>
    <scope>NUCLEOTIDE SEQUENCE [LARGE SCALE GENOMIC DNA]</scope>
    <source>
        <strain evidence="4 7">NBRC 101315</strain>
    </source>
</reference>
<dbReference type="PATRIC" id="fig|348151.3.peg.1453"/>
<comment type="caution">
    <text evidence="5">The sequence shown here is derived from an EMBL/GenBank/DDBJ whole genome shotgun (WGS) entry which is preliminary data.</text>
</comment>
<dbReference type="OrthoDB" id="9797882at2"/>
<evidence type="ECO:0000313" key="6">
    <source>
        <dbReference type="Proteomes" id="UP000051139"/>
    </source>
</evidence>
<evidence type="ECO:0000256" key="2">
    <source>
        <dbReference type="ARBA" id="ARBA00023295"/>
    </source>
</evidence>
<evidence type="ECO:0000313" key="5">
    <source>
        <dbReference type="EMBL" id="KRN96443.1"/>
    </source>
</evidence>
<dbReference type="CDD" id="cd02650">
    <property type="entry name" value="nuc_hydro_CaPnhB"/>
    <property type="match status" value="1"/>
</dbReference>
<evidence type="ECO:0000313" key="4">
    <source>
        <dbReference type="EMBL" id="GEK28925.1"/>
    </source>
</evidence>
<dbReference type="InterPro" id="IPR023186">
    <property type="entry name" value="IUNH"/>
</dbReference>
<dbReference type="GO" id="GO:0008477">
    <property type="term" value="F:purine nucleosidase activity"/>
    <property type="evidence" value="ECO:0007669"/>
    <property type="project" value="TreeGrafter"/>
</dbReference>
<organism evidence="5 6">
    <name type="scientific">Furfurilactobacillus siliginis</name>
    <dbReference type="NCBI Taxonomy" id="348151"/>
    <lineage>
        <taxon>Bacteria</taxon>
        <taxon>Bacillati</taxon>
        <taxon>Bacillota</taxon>
        <taxon>Bacilli</taxon>
        <taxon>Lactobacillales</taxon>
        <taxon>Lactobacillaceae</taxon>
        <taxon>Furfurilactobacillus</taxon>
    </lineage>
</organism>
<dbReference type="EMBL" id="BJUD01000023">
    <property type="protein sequence ID" value="GEK28925.1"/>
    <property type="molecule type" value="Genomic_DNA"/>
</dbReference>
<protein>
    <submittedName>
        <fullName evidence="5">Inosine-uridine preferring nucleoside hydrolase</fullName>
    </submittedName>
    <submittedName>
        <fullName evidence="4">Purine nucleosidase</fullName>
    </submittedName>
</protein>
<keyword evidence="2" id="KW-0326">Glycosidase</keyword>
<dbReference type="PANTHER" id="PTHR12304">
    <property type="entry name" value="INOSINE-URIDINE PREFERRING NUCLEOSIDE HYDROLASE"/>
    <property type="match status" value="1"/>
</dbReference>
<keyword evidence="1 5" id="KW-0378">Hydrolase</keyword>
<feature type="domain" description="Inosine/uridine-preferring nucleoside hydrolase" evidence="3">
    <location>
        <begin position="6"/>
        <end position="309"/>
    </location>
</feature>
<dbReference type="AlphaFoldDB" id="A0A0R2L423"/>
<dbReference type="InterPro" id="IPR001910">
    <property type="entry name" value="Inosine/uridine_hydrolase_dom"/>
</dbReference>